<evidence type="ECO:0000256" key="2">
    <source>
        <dbReference type="ARBA" id="ARBA00022741"/>
    </source>
</evidence>
<dbReference type="PROSITE" id="PS50893">
    <property type="entry name" value="ABC_TRANSPORTER_2"/>
    <property type="match status" value="1"/>
</dbReference>
<evidence type="ECO:0000256" key="4">
    <source>
        <dbReference type="ARBA" id="ARBA00066388"/>
    </source>
</evidence>
<dbReference type="FunFam" id="3.40.50.300:FF:000425">
    <property type="entry name" value="Probable ABC transporter, ATP-binding subunit"/>
    <property type="match status" value="1"/>
</dbReference>
<dbReference type="Pfam" id="PF08402">
    <property type="entry name" value="TOBE_2"/>
    <property type="match status" value="1"/>
</dbReference>
<evidence type="ECO:0000256" key="3">
    <source>
        <dbReference type="ARBA" id="ARBA00022840"/>
    </source>
</evidence>
<dbReference type="GO" id="GO:0016887">
    <property type="term" value="F:ATP hydrolysis activity"/>
    <property type="evidence" value="ECO:0007669"/>
    <property type="project" value="InterPro"/>
</dbReference>
<dbReference type="Pfam" id="PF00005">
    <property type="entry name" value="ABC_tran"/>
    <property type="match status" value="1"/>
</dbReference>
<evidence type="ECO:0000313" key="7">
    <source>
        <dbReference type="Proteomes" id="UP000319213"/>
    </source>
</evidence>
<dbReference type="PANTHER" id="PTHR42781:SF4">
    <property type="entry name" value="SPERMIDINE_PUTRESCINE IMPORT ATP-BINDING PROTEIN POTA"/>
    <property type="match status" value="1"/>
</dbReference>
<dbReference type="SMART" id="SM00382">
    <property type="entry name" value="AAA"/>
    <property type="match status" value="1"/>
</dbReference>
<evidence type="ECO:0000256" key="1">
    <source>
        <dbReference type="ARBA" id="ARBA00022448"/>
    </source>
</evidence>
<protein>
    <recommendedName>
        <fullName evidence="4">ABC-type quaternary amine transporter</fullName>
        <ecNumber evidence="4">7.6.2.9</ecNumber>
    </recommendedName>
</protein>
<proteinExistence type="predicted"/>
<dbReference type="PANTHER" id="PTHR42781">
    <property type="entry name" value="SPERMIDINE/PUTRESCINE IMPORT ATP-BINDING PROTEIN POTA"/>
    <property type="match status" value="1"/>
</dbReference>
<gene>
    <name evidence="6" type="ORF">FHX40_1692</name>
</gene>
<dbReference type="Proteomes" id="UP000319213">
    <property type="component" value="Unassembled WGS sequence"/>
</dbReference>
<name>A0A543IWQ1_9ACTN</name>
<keyword evidence="1" id="KW-0813">Transport</keyword>
<dbReference type="Gene3D" id="3.40.50.300">
    <property type="entry name" value="P-loop containing nucleotide triphosphate hydrolases"/>
    <property type="match status" value="1"/>
</dbReference>
<reference evidence="6 7" key="1">
    <citation type="submission" date="2019-06" db="EMBL/GenBank/DDBJ databases">
        <title>Sequencing the genomes of 1000 actinobacteria strains.</title>
        <authorList>
            <person name="Klenk H.-P."/>
        </authorList>
    </citation>
    <scope>NUCLEOTIDE SEQUENCE [LARGE SCALE GENOMIC DNA]</scope>
    <source>
        <strain evidence="6 7">DSM 43186</strain>
    </source>
</reference>
<comment type="caution">
    <text evidence="6">The sequence shown here is derived from an EMBL/GenBank/DDBJ whole genome shotgun (WGS) entry which is preliminary data.</text>
</comment>
<feature type="domain" description="ABC transporter" evidence="5">
    <location>
        <begin position="2"/>
        <end position="226"/>
    </location>
</feature>
<keyword evidence="3 6" id="KW-0067">ATP-binding</keyword>
<dbReference type="InterPro" id="IPR017871">
    <property type="entry name" value="ABC_transporter-like_CS"/>
</dbReference>
<dbReference type="InterPro" id="IPR003593">
    <property type="entry name" value="AAA+_ATPase"/>
</dbReference>
<accession>A0A543IWQ1</accession>
<evidence type="ECO:0000313" key="6">
    <source>
        <dbReference type="EMBL" id="TQM75003.1"/>
    </source>
</evidence>
<dbReference type="InterPro" id="IPR050093">
    <property type="entry name" value="ABC_SmlMolc_Importer"/>
</dbReference>
<keyword evidence="7" id="KW-1185">Reference proteome</keyword>
<dbReference type="GO" id="GO:0043190">
    <property type="term" value="C:ATP-binding cassette (ABC) transporter complex"/>
    <property type="evidence" value="ECO:0007669"/>
    <property type="project" value="InterPro"/>
</dbReference>
<keyword evidence="2" id="KW-0547">Nucleotide-binding</keyword>
<dbReference type="PROSITE" id="PS00211">
    <property type="entry name" value="ABC_TRANSPORTER_1"/>
    <property type="match status" value="1"/>
</dbReference>
<sequence>MLTVTEIRKSFGRTQVLDRCSLTVEKGSLAAVLGPSGCGKTTLLRIIAGFEHADAGTVTIGDRDVTALPPERRGVGIVPQEAALFPHLSVARNVGFGLPRGSRERVEECLELVGLAGYGERMPHELSGGQQQRVALARALAPRPGVVLLDEPFNALDRSLRAAVRDDVRAALERAGATAVLVTHDQEEALSMADTVAVMRAGRIVQQDTPAAVYTAPADLGVATFVGEAVVLPARATGETASCVLGDLPRRFPGPTGPGHVAVRPEQLALTHAGDAPGTAARGRVERLEYFGHDAALTVLLDTGERLRVRTGGDVRHRPGDRVGVAVRGTVLFFPE</sequence>
<dbReference type="InterPro" id="IPR027417">
    <property type="entry name" value="P-loop_NTPase"/>
</dbReference>
<dbReference type="EMBL" id="VFPQ01000001">
    <property type="protein sequence ID" value="TQM75003.1"/>
    <property type="molecule type" value="Genomic_DNA"/>
</dbReference>
<organism evidence="6 7">
    <name type="scientific">Thermopolyspora flexuosa</name>
    <dbReference type="NCBI Taxonomy" id="103836"/>
    <lineage>
        <taxon>Bacteria</taxon>
        <taxon>Bacillati</taxon>
        <taxon>Actinomycetota</taxon>
        <taxon>Actinomycetes</taxon>
        <taxon>Streptosporangiales</taxon>
        <taxon>Streptosporangiaceae</taxon>
        <taxon>Thermopolyspora</taxon>
    </lineage>
</organism>
<dbReference type="InterPro" id="IPR003439">
    <property type="entry name" value="ABC_transporter-like_ATP-bd"/>
</dbReference>
<dbReference type="OrthoDB" id="7838608at2"/>
<dbReference type="SUPFAM" id="SSF50331">
    <property type="entry name" value="MOP-like"/>
    <property type="match status" value="1"/>
</dbReference>
<dbReference type="RefSeq" id="WP_142259084.1">
    <property type="nucleotide sequence ID" value="NZ_BMPV01000007.1"/>
</dbReference>
<evidence type="ECO:0000259" key="5">
    <source>
        <dbReference type="PROSITE" id="PS50893"/>
    </source>
</evidence>
<dbReference type="EC" id="7.6.2.9" evidence="4"/>
<dbReference type="AlphaFoldDB" id="A0A543IWQ1"/>
<dbReference type="GO" id="GO:0015418">
    <property type="term" value="F:ABC-type quaternary ammonium compound transporting activity"/>
    <property type="evidence" value="ECO:0007669"/>
    <property type="project" value="UniProtKB-EC"/>
</dbReference>
<dbReference type="InterPro" id="IPR013611">
    <property type="entry name" value="Transp-assoc_OB_typ2"/>
</dbReference>
<dbReference type="GO" id="GO:0005524">
    <property type="term" value="F:ATP binding"/>
    <property type="evidence" value="ECO:0007669"/>
    <property type="project" value="UniProtKB-KW"/>
</dbReference>
<dbReference type="SUPFAM" id="SSF52540">
    <property type="entry name" value="P-loop containing nucleoside triphosphate hydrolases"/>
    <property type="match status" value="1"/>
</dbReference>
<dbReference type="InterPro" id="IPR008995">
    <property type="entry name" value="Mo/tungstate-bd_C_term_dom"/>
</dbReference>